<dbReference type="GO" id="GO:0005634">
    <property type="term" value="C:nucleus"/>
    <property type="evidence" value="ECO:0007669"/>
    <property type="project" value="UniProtKB-SubCell"/>
</dbReference>
<keyword evidence="2" id="KW-0539">Nucleus</keyword>
<dbReference type="STRING" id="57577.A0A2K3NS01"/>
<accession>A0A2K3NS01</accession>
<evidence type="ECO:0000313" key="5">
    <source>
        <dbReference type="Proteomes" id="UP000236291"/>
    </source>
</evidence>
<dbReference type="Gene3D" id="1.10.10.60">
    <property type="entry name" value="Homeodomain-like"/>
    <property type="match status" value="1"/>
</dbReference>
<dbReference type="ExpressionAtlas" id="A0A2K3NS01">
    <property type="expression patterns" value="baseline"/>
</dbReference>
<name>A0A2K3NS01_TRIPR</name>
<dbReference type="InterPro" id="IPR009057">
    <property type="entry name" value="Homeodomain-like_sf"/>
</dbReference>
<evidence type="ECO:0000313" key="4">
    <source>
        <dbReference type="EMBL" id="PNY05811.1"/>
    </source>
</evidence>
<comment type="caution">
    <text evidence="4">The sequence shown here is derived from an EMBL/GenBank/DDBJ whole genome shotgun (WGS) entry which is preliminary data.</text>
</comment>
<dbReference type="EMBL" id="ASHM01000989">
    <property type="protein sequence ID" value="PNY05811.1"/>
    <property type="molecule type" value="Genomic_DNA"/>
</dbReference>
<dbReference type="SUPFAM" id="SSF46689">
    <property type="entry name" value="Homeodomain-like"/>
    <property type="match status" value="1"/>
</dbReference>
<comment type="subcellular location">
    <subcellularLocation>
        <location evidence="1">Nucleus</location>
    </subcellularLocation>
</comment>
<dbReference type="InterPro" id="IPR017930">
    <property type="entry name" value="Myb_dom"/>
</dbReference>
<evidence type="ECO:0000256" key="1">
    <source>
        <dbReference type="ARBA" id="ARBA00004123"/>
    </source>
</evidence>
<dbReference type="PROSITE" id="PS51294">
    <property type="entry name" value="HTH_MYB"/>
    <property type="match status" value="1"/>
</dbReference>
<reference evidence="4 5" key="2">
    <citation type="journal article" date="2017" name="Front. Plant Sci.">
        <title>Gene Classification and Mining of Molecular Markers Useful in Red Clover (Trifolium pratense) Breeding.</title>
        <authorList>
            <person name="Istvanek J."/>
            <person name="Dluhosova J."/>
            <person name="Dluhos P."/>
            <person name="Patkova L."/>
            <person name="Nedelnik J."/>
            <person name="Repkova J."/>
        </authorList>
    </citation>
    <scope>NUCLEOTIDE SEQUENCE [LARGE SCALE GENOMIC DNA]</scope>
    <source>
        <strain evidence="5">cv. Tatra</strain>
        <tissue evidence="4">Young leaves</tissue>
    </source>
</reference>
<protein>
    <submittedName>
        <fullName evidence="4">MYB domain protein 88</fullName>
    </submittedName>
</protein>
<evidence type="ECO:0000259" key="3">
    <source>
        <dbReference type="PROSITE" id="PS51294"/>
    </source>
</evidence>
<evidence type="ECO:0000256" key="2">
    <source>
        <dbReference type="ARBA" id="ARBA00023242"/>
    </source>
</evidence>
<proteinExistence type="predicted"/>
<dbReference type="Pfam" id="PF00249">
    <property type="entry name" value="Myb_DNA-binding"/>
    <property type="match status" value="1"/>
</dbReference>
<feature type="domain" description="HTH myb-type" evidence="3">
    <location>
        <begin position="90"/>
        <end position="126"/>
    </location>
</feature>
<dbReference type="InterPro" id="IPR001005">
    <property type="entry name" value="SANT/Myb"/>
</dbReference>
<sequence>MTKQVIINSTPESILPPAKVKPNTLKRILSASLVPMKSHLFCIKSYSSKTFVTNKTNPSSIPGGNNSWPDFTYLVAELWITKAPSPGNQRAQKIFGNRWTEIAKVVSGRTDNAVKNRFSTLCKKRAKYEALAKENNVSYTNSNNKRIIFRDAESESAVDFKKMRRSHIPDDAEKINFADRSHKQNETSRVPLAVLAQNSHSVNNLPDQNHVCNVKFNGYAQNKIQGTFLKKDDPKISALMQQAELLTSLALKVDAENMDQSLENAWKILQEFMNRNKESDIPGYKIPDLQLVDLKDLLEDLKNSSEEIQPCWRYMELYEDSPSSSEHSTGSTILPHSAAENLEHSLHQDNGTEHKSIQIEDQKGVGGCDQVVLSSVTLDQVLGWCNRFHFFNLIYLFVIWFNCGWLNRLNLLSHDPEINNDGIVASLSSTEFSSPVQVTPMFRSLAAGIPSPQFSESERNFLMKTLGMDSPPLNPIANPPQPPLCRRALLQS</sequence>
<gene>
    <name evidence="4" type="ORF">L195_g002269</name>
</gene>
<dbReference type="CDD" id="cd00167">
    <property type="entry name" value="SANT"/>
    <property type="match status" value="1"/>
</dbReference>
<dbReference type="Proteomes" id="UP000236291">
    <property type="component" value="Unassembled WGS sequence"/>
</dbReference>
<dbReference type="AlphaFoldDB" id="A0A2K3NS01"/>
<organism evidence="4 5">
    <name type="scientific">Trifolium pratense</name>
    <name type="common">Red clover</name>
    <dbReference type="NCBI Taxonomy" id="57577"/>
    <lineage>
        <taxon>Eukaryota</taxon>
        <taxon>Viridiplantae</taxon>
        <taxon>Streptophyta</taxon>
        <taxon>Embryophyta</taxon>
        <taxon>Tracheophyta</taxon>
        <taxon>Spermatophyta</taxon>
        <taxon>Magnoliopsida</taxon>
        <taxon>eudicotyledons</taxon>
        <taxon>Gunneridae</taxon>
        <taxon>Pentapetalae</taxon>
        <taxon>rosids</taxon>
        <taxon>fabids</taxon>
        <taxon>Fabales</taxon>
        <taxon>Fabaceae</taxon>
        <taxon>Papilionoideae</taxon>
        <taxon>50 kb inversion clade</taxon>
        <taxon>NPAAA clade</taxon>
        <taxon>Hologalegina</taxon>
        <taxon>IRL clade</taxon>
        <taxon>Trifolieae</taxon>
        <taxon>Trifolium</taxon>
    </lineage>
</organism>
<reference evidence="4 5" key="1">
    <citation type="journal article" date="2014" name="Am. J. Bot.">
        <title>Genome assembly and annotation for red clover (Trifolium pratense; Fabaceae).</title>
        <authorList>
            <person name="Istvanek J."/>
            <person name="Jaros M."/>
            <person name="Krenek A."/>
            <person name="Repkova J."/>
        </authorList>
    </citation>
    <scope>NUCLEOTIDE SEQUENCE [LARGE SCALE GENOMIC DNA]</scope>
    <source>
        <strain evidence="5">cv. Tatra</strain>
        <tissue evidence="4">Young leaves</tissue>
    </source>
</reference>